<feature type="coiled-coil region" evidence="1">
    <location>
        <begin position="164"/>
        <end position="219"/>
    </location>
</feature>
<organism evidence="3 4">
    <name type="scientific">Pelagomonas calceolata</name>
    <dbReference type="NCBI Taxonomy" id="35677"/>
    <lineage>
        <taxon>Eukaryota</taxon>
        <taxon>Sar</taxon>
        <taxon>Stramenopiles</taxon>
        <taxon>Ochrophyta</taxon>
        <taxon>Pelagophyceae</taxon>
        <taxon>Pelagomonadales</taxon>
        <taxon>Pelagomonadaceae</taxon>
        <taxon>Pelagomonas</taxon>
    </lineage>
</organism>
<evidence type="ECO:0000313" key="3">
    <source>
        <dbReference type="EMBL" id="CAH0371294.1"/>
    </source>
</evidence>
<accession>A0A8J2SQ05</accession>
<keyword evidence="1" id="KW-0175">Coiled coil</keyword>
<name>A0A8J2SQ05_9STRA</name>
<gene>
    <name evidence="3" type="ORF">PECAL_3P12270</name>
</gene>
<feature type="compositionally biased region" description="Low complexity" evidence="2">
    <location>
        <begin position="123"/>
        <end position="140"/>
    </location>
</feature>
<reference evidence="3" key="1">
    <citation type="submission" date="2021-11" db="EMBL/GenBank/DDBJ databases">
        <authorList>
            <consortium name="Genoscope - CEA"/>
            <person name="William W."/>
        </authorList>
    </citation>
    <scope>NUCLEOTIDE SEQUENCE</scope>
</reference>
<proteinExistence type="predicted"/>
<evidence type="ECO:0000256" key="2">
    <source>
        <dbReference type="SAM" id="MobiDB-lite"/>
    </source>
</evidence>
<evidence type="ECO:0000256" key="1">
    <source>
        <dbReference type="SAM" id="Coils"/>
    </source>
</evidence>
<feature type="region of interest" description="Disordered" evidence="2">
    <location>
        <begin position="321"/>
        <end position="345"/>
    </location>
</feature>
<comment type="caution">
    <text evidence="3">The sequence shown here is derived from an EMBL/GenBank/DDBJ whole genome shotgun (WGS) entry which is preliminary data.</text>
</comment>
<feature type="region of interest" description="Disordered" evidence="2">
    <location>
        <begin position="68"/>
        <end position="140"/>
    </location>
</feature>
<dbReference type="Proteomes" id="UP000789595">
    <property type="component" value="Unassembled WGS sequence"/>
</dbReference>
<evidence type="ECO:0000313" key="4">
    <source>
        <dbReference type="Proteomes" id="UP000789595"/>
    </source>
</evidence>
<dbReference type="EMBL" id="CAKKNE010000003">
    <property type="protein sequence ID" value="CAH0371294.1"/>
    <property type="molecule type" value="Genomic_DNA"/>
</dbReference>
<protein>
    <submittedName>
        <fullName evidence="3">Uncharacterized protein</fullName>
    </submittedName>
</protein>
<dbReference type="AlphaFoldDB" id="A0A8J2SQ05"/>
<feature type="compositionally biased region" description="Low complexity" evidence="2">
    <location>
        <begin position="322"/>
        <end position="331"/>
    </location>
</feature>
<keyword evidence="4" id="KW-1185">Reference proteome</keyword>
<sequence length="345" mass="36003">MSTPSSTLPPTGMWDLLIRNVTRDASPLSHAELELLRQTRQELGPERWKQLLAVARDESNRRRREGHKLFLPTPGDKPWSPTTIPPPRTNNIKPAFGSEDFKAPPRRTMTARPAVTPSKPDAAARAGAAAARAPTSPAATAAASARKRQLADARAVAACASAARKRAIADARESRRALQALEATLDKRDAELKEARAAAAKATAENDALREKLRAASLKDSIKEHAGVSLRRLDSARGAALLAAAVVVDSANEEGCPAAAKLALAAAEDHLRAFASAALAVAEKFGGAAPPTRAASSGGATDAAADAQHYAALAEHLDRESAAVPGAAAAPTTLPSREGPKGAWR</sequence>